<evidence type="ECO:0000313" key="8">
    <source>
        <dbReference type="Proteomes" id="UP000077763"/>
    </source>
</evidence>
<accession>A0A177M361</accession>
<protein>
    <recommendedName>
        <fullName evidence="6">G domain-containing protein</fullName>
    </recommendedName>
</protein>
<evidence type="ECO:0000259" key="6">
    <source>
        <dbReference type="Pfam" id="PF01926"/>
    </source>
</evidence>
<dbReference type="InterPro" id="IPR021147">
    <property type="entry name" value="DUF697"/>
</dbReference>
<proteinExistence type="predicted"/>
<dbReference type="Pfam" id="PF05128">
    <property type="entry name" value="DUF697"/>
    <property type="match status" value="1"/>
</dbReference>
<reference evidence="8" key="1">
    <citation type="submission" date="2016-03" db="EMBL/GenBank/DDBJ databases">
        <authorList>
            <person name="Heylen K."/>
            <person name="De Vos P."/>
            <person name="Vekeman B."/>
        </authorList>
    </citation>
    <scope>NUCLEOTIDE SEQUENCE [LARGE SCALE GENOMIC DNA]</scope>
    <source>
        <strain evidence="8">R-45371</strain>
    </source>
</reference>
<evidence type="ECO:0000256" key="3">
    <source>
        <dbReference type="ARBA" id="ARBA00022989"/>
    </source>
</evidence>
<dbReference type="CDD" id="cd00882">
    <property type="entry name" value="Ras_like_GTPase"/>
    <property type="match status" value="1"/>
</dbReference>
<dbReference type="Proteomes" id="UP000077763">
    <property type="component" value="Unassembled WGS sequence"/>
</dbReference>
<keyword evidence="3 5" id="KW-1133">Transmembrane helix</keyword>
<evidence type="ECO:0000256" key="2">
    <source>
        <dbReference type="ARBA" id="ARBA00022692"/>
    </source>
</evidence>
<dbReference type="InterPro" id="IPR027417">
    <property type="entry name" value="P-loop_NTPase"/>
</dbReference>
<gene>
    <name evidence="7" type="ORF">A1353_19565</name>
</gene>
<dbReference type="Pfam" id="PF01926">
    <property type="entry name" value="MMR_HSR1"/>
    <property type="match status" value="1"/>
</dbReference>
<dbReference type="GO" id="GO:0016020">
    <property type="term" value="C:membrane"/>
    <property type="evidence" value="ECO:0007669"/>
    <property type="project" value="UniProtKB-SubCell"/>
</dbReference>
<dbReference type="Gene3D" id="3.40.50.300">
    <property type="entry name" value="P-loop containing nucleotide triphosphate hydrolases"/>
    <property type="match status" value="1"/>
</dbReference>
<feature type="transmembrane region" description="Helical" evidence="5">
    <location>
        <begin position="340"/>
        <end position="363"/>
    </location>
</feature>
<keyword evidence="2 5" id="KW-0812">Transmembrane</keyword>
<evidence type="ECO:0000313" key="7">
    <source>
        <dbReference type="EMBL" id="OAI00142.1"/>
    </source>
</evidence>
<comment type="caution">
    <text evidence="7">The sequence shown here is derived from an EMBL/GenBank/DDBJ whole genome shotgun (WGS) entry which is preliminary data.</text>
</comment>
<feature type="transmembrane region" description="Helical" evidence="5">
    <location>
        <begin position="310"/>
        <end position="328"/>
    </location>
</feature>
<evidence type="ECO:0000256" key="4">
    <source>
        <dbReference type="ARBA" id="ARBA00023136"/>
    </source>
</evidence>
<sequence>MINKLLHKGWINQILHPSVSDTDLHERLEQARQQLPVPVFWLLGKTQSGKSSIIQALTGSSRAEIGQGFRSCTRQSAVFDFPNADTAFVRFLDTKGLGEAGYDPSEDMAWCQNQAHLLMVVIKAMDHELDGVLTAARAVRAAHPEWPLLVIQTCLHEGYPSKTTNHRHPYPFSGDQFDSHCPPDLVRSLRVQRQHFKALNAHYVAVDFTQADDGYDPAHYGLEALWSAIESALPMGLQHMLLQNRLHTEQLNDVYAQHAYPHVMGYAISAGLLAMTPIPAASIPLVIAVQGKLFHSIASIYGVSLTKRSVYEVFSAVGIGGMSIGFGARELAKLVPGWGSLISGLSTAAITYALGMTLCYYYAQTQQGHAFTAEMLKAVYQEQLQQGRELLKARFSQKSASS</sequence>
<dbReference type="EMBL" id="LUUH01000078">
    <property type="protein sequence ID" value="OAI00142.1"/>
    <property type="molecule type" value="Genomic_DNA"/>
</dbReference>
<comment type="subcellular location">
    <subcellularLocation>
        <location evidence="1">Membrane</location>
        <topology evidence="1">Multi-pass membrane protein</topology>
    </subcellularLocation>
</comment>
<dbReference type="GO" id="GO:0005525">
    <property type="term" value="F:GTP binding"/>
    <property type="evidence" value="ECO:0007669"/>
    <property type="project" value="InterPro"/>
</dbReference>
<dbReference type="InterPro" id="IPR006073">
    <property type="entry name" value="GTP-bd"/>
</dbReference>
<keyword evidence="4 5" id="KW-0472">Membrane</keyword>
<feature type="domain" description="G" evidence="6">
    <location>
        <begin position="42"/>
        <end position="125"/>
    </location>
</feature>
<dbReference type="SUPFAM" id="SSF52540">
    <property type="entry name" value="P-loop containing nucleoside triphosphate hydrolases"/>
    <property type="match status" value="1"/>
</dbReference>
<dbReference type="RefSeq" id="WP_064037968.1">
    <property type="nucleotide sequence ID" value="NZ_LUUH01000078.1"/>
</dbReference>
<organism evidence="7 8">
    <name type="scientific">Methylomonas methanica</name>
    <dbReference type="NCBI Taxonomy" id="421"/>
    <lineage>
        <taxon>Bacteria</taxon>
        <taxon>Pseudomonadati</taxon>
        <taxon>Pseudomonadota</taxon>
        <taxon>Gammaproteobacteria</taxon>
        <taxon>Methylococcales</taxon>
        <taxon>Methylococcaceae</taxon>
        <taxon>Methylomonas</taxon>
    </lineage>
</organism>
<dbReference type="AlphaFoldDB" id="A0A177M361"/>
<name>A0A177M361_METMH</name>
<evidence type="ECO:0000256" key="1">
    <source>
        <dbReference type="ARBA" id="ARBA00004141"/>
    </source>
</evidence>
<feature type="transmembrane region" description="Helical" evidence="5">
    <location>
        <begin position="263"/>
        <end position="289"/>
    </location>
</feature>
<evidence type="ECO:0000256" key="5">
    <source>
        <dbReference type="SAM" id="Phobius"/>
    </source>
</evidence>